<reference evidence="6 7" key="1">
    <citation type="submission" date="2019-10" db="EMBL/GenBank/DDBJ databases">
        <title>Georgenia wutianyii sp. nov. and Georgenia yuyongxinii sp. nov. isolated from plateau pika (Ochotona curzoniae) in the Qinghai-Tibet plateau of China.</title>
        <authorList>
            <person name="Tian Z."/>
        </authorList>
    </citation>
    <scope>NUCLEOTIDE SEQUENCE [LARGE SCALE GENOMIC DNA]</scope>
    <source>
        <strain evidence="6 7">JCM 15130</strain>
    </source>
</reference>
<dbReference type="PANTHER" id="PTHR23073">
    <property type="entry name" value="26S PROTEASOME REGULATORY SUBUNIT"/>
    <property type="match status" value="1"/>
</dbReference>
<evidence type="ECO:0000313" key="6">
    <source>
        <dbReference type="EMBL" id="MPV87293.1"/>
    </source>
</evidence>
<dbReference type="Gene3D" id="3.40.50.300">
    <property type="entry name" value="P-loop containing nucleotide triphosphate hydrolases"/>
    <property type="match status" value="1"/>
</dbReference>
<dbReference type="EMBL" id="WHPD01000296">
    <property type="protein sequence ID" value="MPV87293.1"/>
    <property type="molecule type" value="Genomic_DNA"/>
</dbReference>
<feature type="region of interest" description="Disordered" evidence="4">
    <location>
        <begin position="228"/>
        <end position="248"/>
    </location>
</feature>
<dbReference type="Pfam" id="PF22977">
    <property type="entry name" value="WHD"/>
    <property type="match status" value="1"/>
</dbReference>
<evidence type="ECO:0000256" key="4">
    <source>
        <dbReference type="SAM" id="MobiDB-lite"/>
    </source>
</evidence>
<evidence type="ECO:0000256" key="2">
    <source>
        <dbReference type="ARBA" id="ARBA00022741"/>
    </source>
</evidence>
<dbReference type="AlphaFoldDB" id="A0A7J9USH2"/>
<dbReference type="Proteomes" id="UP000429644">
    <property type="component" value="Unassembled WGS sequence"/>
</dbReference>
<dbReference type="SUPFAM" id="SSF52540">
    <property type="entry name" value="P-loop containing nucleoside triphosphate hydrolases"/>
    <property type="match status" value="1"/>
</dbReference>
<dbReference type="InterPro" id="IPR050221">
    <property type="entry name" value="26S_Proteasome_ATPase"/>
</dbReference>
<comment type="similarity">
    <text evidence="1">Belongs to the AAA ATPase family.</text>
</comment>
<dbReference type="GO" id="GO:0005524">
    <property type="term" value="F:ATP binding"/>
    <property type="evidence" value="ECO:0007669"/>
    <property type="project" value="UniProtKB-KW"/>
</dbReference>
<dbReference type="InterPro" id="IPR003593">
    <property type="entry name" value="AAA+_ATPase"/>
</dbReference>
<dbReference type="InterPro" id="IPR003959">
    <property type="entry name" value="ATPase_AAA_core"/>
</dbReference>
<dbReference type="InterPro" id="IPR027417">
    <property type="entry name" value="P-loop_NTPase"/>
</dbReference>
<proteinExistence type="inferred from homology"/>
<accession>A0A7J9USH2</accession>
<evidence type="ECO:0000313" key="7">
    <source>
        <dbReference type="Proteomes" id="UP000429644"/>
    </source>
</evidence>
<keyword evidence="2" id="KW-0547">Nucleotide-binding</keyword>
<protein>
    <submittedName>
        <fullName evidence="6">AAA family ATPase</fullName>
    </submittedName>
</protein>
<organism evidence="6 7">
    <name type="scientific">Georgenia ruanii</name>
    <dbReference type="NCBI Taxonomy" id="348442"/>
    <lineage>
        <taxon>Bacteria</taxon>
        <taxon>Bacillati</taxon>
        <taxon>Actinomycetota</taxon>
        <taxon>Actinomycetes</taxon>
        <taxon>Micrococcales</taxon>
        <taxon>Bogoriellaceae</taxon>
        <taxon>Georgenia</taxon>
    </lineage>
</organism>
<evidence type="ECO:0000256" key="1">
    <source>
        <dbReference type="ARBA" id="ARBA00006914"/>
    </source>
</evidence>
<keyword evidence="3" id="KW-0067">ATP-binding</keyword>
<feature type="non-terminal residue" evidence="6">
    <location>
        <position position="1"/>
    </location>
</feature>
<dbReference type="InterPro" id="IPR054472">
    <property type="entry name" value="WHD"/>
</dbReference>
<dbReference type="Pfam" id="PF00004">
    <property type="entry name" value="AAA"/>
    <property type="match status" value="1"/>
</dbReference>
<keyword evidence="7" id="KW-1185">Reference proteome</keyword>
<evidence type="ECO:0000259" key="5">
    <source>
        <dbReference type="SMART" id="SM00382"/>
    </source>
</evidence>
<gene>
    <name evidence="6" type="ORF">GB882_01325</name>
</gene>
<dbReference type="CDD" id="cd19481">
    <property type="entry name" value="RecA-like_protease"/>
    <property type="match status" value="1"/>
</dbReference>
<feature type="domain" description="AAA+ ATPase" evidence="5">
    <location>
        <begin position="450"/>
        <end position="582"/>
    </location>
</feature>
<dbReference type="SMART" id="SM00382">
    <property type="entry name" value="AAA"/>
    <property type="match status" value="1"/>
</dbReference>
<dbReference type="GO" id="GO:0016887">
    <property type="term" value="F:ATP hydrolysis activity"/>
    <property type="evidence" value="ECO:0007669"/>
    <property type="project" value="InterPro"/>
</dbReference>
<sequence length="682" mass="70287">VGAAVFGDLLGALDAALERRGDDPALAVAREAWAVLERDAAGLEEVGSRLDVLAHRLALTDLDARLLAVALLPELHPAGHLLLGVLGGDERAGRPPVALGYELAGVSLVSGTARARLGELAPLRRFGVLSLVGDDVFLARRLRVGDRVVAHLVGDDTPPAALAAVIAPAVPVAVEGTDTVAGALADGAPLVWVASVPGAAGTALAVAACRELDVVCLVANLARAVSDPGAPEATGGARPGGTGAAGTPSAAAVHDLVRTLLLEAALTGSVLVLAGAEAAGPAMDLLTDAPVPVIAVGATRWDARWARDLPPEVTAPRLSLGQRRDEWRAALGLAEPAREVTALRLTPEEIRVVGRAVRAGMAGPVPVDGAARPLHGADGPVPGAAAAVTAAARRLGRAAPTTGRGLPLTLEDLVLPDHTRAEVERLIGWGRHRDDVLALGPLQGKGGKAGGIAALFSGSPGTGKTLAAHVVADALGMELYQVDLTTIVDKYIGETEKNLERVFAEAESLNCVLFFDEADSLFGSRSSVNDARDRYANQEVAYLLQRMESFDGITVLATNLRGNLDQAFARRLHFMIHFPDPDEATRRRLWEHHLAPLELDAADRVDVPALAAHLELAGGDIRNVVLSATFEAVRAGRAVGMGDLHGAAAREYAKLGRRAPAAVLAPPVAAGGALAAAARATQ</sequence>
<name>A0A7J9USH2_9MICO</name>
<evidence type="ECO:0000256" key="3">
    <source>
        <dbReference type="ARBA" id="ARBA00022840"/>
    </source>
</evidence>
<comment type="caution">
    <text evidence="6">The sequence shown here is derived from an EMBL/GenBank/DDBJ whole genome shotgun (WGS) entry which is preliminary data.</text>
</comment>